<evidence type="ECO:0000256" key="2">
    <source>
        <dbReference type="ARBA" id="ARBA00023125"/>
    </source>
</evidence>
<dbReference type="InterPro" id="IPR037923">
    <property type="entry name" value="HTH-like"/>
</dbReference>
<evidence type="ECO:0000313" key="5">
    <source>
        <dbReference type="EMBL" id="KJF45598.1"/>
    </source>
</evidence>
<evidence type="ECO:0000256" key="1">
    <source>
        <dbReference type="ARBA" id="ARBA00023015"/>
    </source>
</evidence>
<dbReference type="PANTHER" id="PTHR43280:SF30">
    <property type="entry name" value="MMSAB OPERON REGULATORY PROTEIN"/>
    <property type="match status" value="1"/>
</dbReference>
<dbReference type="PANTHER" id="PTHR43280">
    <property type="entry name" value="ARAC-FAMILY TRANSCRIPTIONAL REGULATOR"/>
    <property type="match status" value="1"/>
</dbReference>
<evidence type="ECO:0000256" key="3">
    <source>
        <dbReference type="ARBA" id="ARBA00023163"/>
    </source>
</evidence>
<proteinExistence type="predicted"/>
<keyword evidence="6" id="KW-1185">Reference proteome</keyword>
<dbReference type="Proteomes" id="UP000032544">
    <property type="component" value="Unassembled WGS sequence"/>
</dbReference>
<feature type="domain" description="HTH araC/xylS-type" evidence="4">
    <location>
        <begin position="190"/>
        <end position="288"/>
    </location>
</feature>
<keyword evidence="3" id="KW-0804">Transcription</keyword>
<dbReference type="Gene3D" id="1.10.10.60">
    <property type="entry name" value="Homeodomain-like"/>
    <property type="match status" value="2"/>
</dbReference>
<dbReference type="PROSITE" id="PS00041">
    <property type="entry name" value="HTH_ARAC_FAMILY_1"/>
    <property type="match status" value="1"/>
</dbReference>
<dbReference type="OrthoDB" id="9782911at2"/>
<dbReference type="PROSITE" id="PS01124">
    <property type="entry name" value="HTH_ARAC_FAMILY_2"/>
    <property type="match status" value="1"/>
</dbReference>
<organism evidence="5 6">
    <name type="scientific">Draconibacterium sediminis</name>
    <dbReference type="NCBI Taxonomy" id="1544798"/>
    <lineage>
        <taxon>Bacteria</taxon>
        <taxon>Pseudomonadati</taxon>
        <taxon>Bacteroidota</taxon>
        <taxon>Bacteroidia</taxon>
        <taxon>Marinilabiliales</taxon>
        <taxon>Prolixibacteraceae</taxon>
        <taxon>Draconibacterium</taxon>
    </lineage>
</organism>
<comment type="caution">
    <text evidence="5">The sequence shown here is derived from an EMBL/GenBank/DDBJ whole genome shotgun (WGS) entry which is preliminary data.</text>
</comment>
<dbReference type="AlphaFoldDB" id="A0A0D8JIC0"/>
<name>A0A0D8JIC0_9BACT</name>
<evidence type="ECO:0000313" key="6">
    <source>
        <dbReference type="Proteomes" id="UP000032544"/>
    </source>
</evidence>
<dbReference type="Pfam" id="PF12833">
    <property type="entry name" value="HTH_18"/>
    <property type="match status" value="1"/>
</dbReference>
<keyword evidence="1" id="KW-0805">Transcription regulation</keyword>
<dbReference type="Gene3D" id="2.60.120.280">
    <property type="entry name" value="Regulatory protein AraC"/>
    <property type="match status" value="1"/>
</dbReference>
<dbReference type="InterPro" id="IPR003313">
    <property type="entry name" value="AraC-bd"/>
</dbReference>
<dbReference type="SMART" id="SM00342">
    <property type="entry name" value="HTH_ARAC"/>
    <property type="match status" value="1"/>
</dbReference>
<evidence type="ECO:0000259" key="4">
    <source>
        <dbReference type="PROSITE" id="PS01124"/>
    </source>
</evidence>
<accession>A0A0D8JIC0</accession>
<reference evidence="5 6" key="1">
    <citation type="submission" date="2014-09" db="EMBL/GenBank/DDBJ databases">
        <title>Draft Genome Sequence of Draconibacterium sp. JN14CK-3.</title>
        <authorList>
            <person name="Dong C."/>
            <person name="Lai Q."/>
            <person name="Shao Z."/>
        </authorList>
    </citation>
    <scope>NUCLEOTIDE SEQUENCE [LARGE SCALE GENOMIC DNA]</scope>
    <source>
        <strain evidence="5 6">JN14CK-3</strain>
    </source>
</reference>
<dbReference type="GO" id="GO:0043565">
    <property type="term" value="F:sequence-specific DNA binding"/>
    <property type="evidence" value="ECO:0007669"/>
    <property type="project" value="InterPro"/>
</dbReference>
<dbReference type="SUPFAM" id="SSF51215">
    <property type="entry name" value="Regulatory protein AraC"/>
    <property type="match status" value="1"/>
</dbReference>
<dbReference type="GO" id="GO:0003700">
    <property type="term" value="F:DNA-binding transcription factor activity"/>
    <property type="evidence" value="ECO:0007669"/>
    <property type="project" value="InterPro"/>
</dbReference>
<sequence>MNEYFKYLTTSEEDIDWGLYLKVAGYARIKADTQYPTKDHPSEYYFEWKNGRVLHEFQLNYITEGTGIFENSTGKFQVKPGSLIIIFPNEWHRYRPIKKTGWLENYVGFNGHIAKQLLKHPTFSSQQPVIQCGIREEIIDSYLKIFDLVEKEQPGYQQIASGMVVKLLGYIISFEKRKGFSGKQISKVIEEVRFLMRQNAAQEFDLEELARRHNVGYSYFRKMFKKYTGVSPGQYHLQLRIIRAKELLISTDKSIKEISLELGFQTIHYFSLIFKKKVGMNPSEFRKRLN</sequence>
<dbReference type="SUPFAM" id="SSF46689">
    <property type="entry name" value="Homeodomain-like"/>
    <property type="match status" value="2"/>
</dbReference>
<dbReference type="InterPro" id="IPR009057">
    <property type="entry name" value="Homeodomain-like_sf"/>
</dbReference>
<dbReference type="RefSeq" id="WP_045028034.1">
    <property type="nucleotide sequence ID" value="NZ_JRHC01000001.1"/>
</dbReference>
<dbReference type="PRINTS" id="PR00032">
    <property type="entry name" value="HTHARAC"/>
</dbReference>
<keyword evidence="2" id="KW-0238">DNA-binding</keyword>
<dbReference type="STRING" id="1544798.LH29_09710"/>
<dbReference type="InterPro" id="IPR018060">
    <property type="entry name" value="HTH_AraC"/>
</dbReference>
<dbReference type="InterPro" id="IPR018062">
    <property type="entry name" value="HTH_AraC-typ_CS"/>
</dbReference>
<protein>
    <submittedName>
        <fullName evidence="5">AraC family transcriptional regulator</fullName>
    </submittedName>
</protein>
<gene>
    <name evidence="5" type="ORF">LH29_09710</name>
</gene>
<dbReference type="EMBL" id="JRHC01000001">
    <property type="protein sequence ID" value="KJF45598.1"/>
    <property type="molecule type" value="Genomic_DNA"/>
</dbReference>
<dbReference type="Pfam" id="PF02311">
    <property type="entry name" value="AraC_binding"/>
    <property type="match status" value="1"/>
</dbReference>
<dbReference type="InterPro" id="IPR020449">
    <property type="entry name" value="Tscrpt_reg_AraC-type_HTH"/>
</dbReference>